<accession>A0A1W1DBX1</accession>
<protein>
    <submittedName>
        <fullName evidence="2">Uncharacterized protein</fullName>
    </submittedName>
</protein>
<name>A0A1W1DBX1_9ZZZZ</name>
<reference evidence="2" key="1">
    <citation type="submission" date="2016-10" db="EMBL/GenBank/DDBJ databases">
        <authorList>
            <person name="de Groot N.N."/>
        </authorList>
    </citation>
    <scope>NUCLEOTIDE SEQUENCE</scope>
</reference>
<evidence type="ECO:0000256" key="1">
    <source>
        <dbReference type="SAM" id="Phobius"/>
    </source>
</evidence>
<feature type="transmembrane region" description="Helical" evidence="1">
    <location>
        <begin position="153"/>
        <end position="174"/>
    </location>
</feature>
<keyword evidence="1" id="KW-0472">Membrane</keyword>
<dbReference type="AlphaFoldDB" id="A0A1W1DBX1"/>
<dbReference type="EMBL" id="FPHQ01000254">
    <property type="protein sequence ID" value="SFV77936.1"/>
    <property type="molecule type" value="Genomic_DNA"/>
</dbReference>
<keyword evidence="1" id="KW-1133">Transmembrane helix</keyword>
<evidence type="ECO:0000313" key="2">
    <source>
        <dbReference type="EMBL" id="SFV77936.1"/>
    </source>
</evidence>
<organism evidence="2">
    <name type="scientific">hydrothermal vent metagenome</name>
    <dbReference type="NCBI Taxonomy" id="652676"/>
    <lineage>
        <taxon>unclassified sequences</taxon>
        <taxon>metagenomes</taxon>
        <taxon>ecological metagenomes</taxon>
    </lineage>
</organism>
<keyword evidence="1" id="KW-0812">Transmembrane</keyword>
<sequence length="175" mass="18327">MASIIINGSPVIHVPSFNSNCLICPAKITKAMPFTKPKNTGCGTKRMNLPNLSTPNNICKNPAKITAANKYSVAWASVAPCSRTKAIKGATTTAIAPVAPEIIPGRPPAIEVTKPIVKAAYKPTSGLTPAIIAKATASGTNARATVKPDKISFLGFADAYLLISVNNIGFFFLIF</sequence>
<proteinExistence type="predicted"/>
<gene>
    <name evidence="2" type="ORF">MNB_SUP05-10-548</name>
</gene>